<comment type="similarity">
    <text evidence="2">Belongs to the major facilitator superfamily.</text>
</comment>
<feature type="transmembrane region" description="Helical" evidence="7">
    <location>
        <begin position="109"/>
        <end position="130"/>
    </location>
</feature>
<dbReference type="PANTHER" id="PTHR23501">
    <property type="entry name" value="MAJOR FACILITATOR SUPERFAMILY"/>
    <property type="match status" value="1"/>
</dbReference>
<keyword evidence="9" id="KW-1185">Reference proteome</keyword>
<evidence type="ECO:0000313" key="8">
    <source>
        <dbReference type="EMBL" id="GMG35759.1"/>
    </source>
</evidence>
<dbReference type="OrthoDB" id="3437016at2759"/>
<evidence type="ECO:0000313" key="9">
    <source>
        <dbReference type="Proteomes" id="UP001165063"/>
    </source>
</evidence>
<dbReference type="Gene3D" id="1.20.1250.20">
    <property type="entry name" value="MFS general substrate transporter like domains"/>
    <property type="match status" value="1"/>
</dbReference>
<feature type="transmembrane region" description="Helical" evidence="7">
    <location>
        <begin position="212"/>
        <end position="230"/>
    </location>
</feature>
<evidence type="ECO:0000256" key="6">
    <source>
        <dbReference type="ARBA" id="ARBA00023136"/>
    </source>
</evidence>
<feature type="transmembrane region" description="Helical" evidence="7">
    <location>
        <begin position="286"/>
        <end position="311"/>
    </location>
</feature>
<dbReference type="GO" id="GO:0012505">
    <property type="term" value="C:endomembrane system"/>
    <property type="evidence" value="ECO:0007669"/>
    <property type="project" value="UniProtKB-SubCell"/>
</dbReference>
<evidence type="ECO:0000256" key="5">
    <source>
        <dbReference type="ARBA" id="ARBA00022989"/>
    </source>
</evidence>
<sequence>MKEKFKKVDVNGIVALSFMLFLFVVLTSVEFSNFYQFSFVAVLFGFALYMFLKLELTNSDPIVPIGLLKDRSVLGSSLANMFGSIYMFALLYYFPVYNSTVMNLGTKQIGIVLIPSIIACSFSSVLSGLYMKWTGKYLLFAIVFSVIGCFGILLLIVRTYPFDLLVIPAKFELYYLVVIPYFSYAVILTVTLLSLIASVPIESQSAVTSIQYAFRGMGSTAGASVSSFVFNHNLKNLLVSKLTEHRPDDFSDEKLEKLIYTAVHNADFIHSPEAPSWSVHYLVESYGISCWSTFVFSFAMSVLCLLTVFLIKEYKLHATIKRK</sequence>
<keyword evidence="6 7" id="KW-0472">Membrane</keyword>
<dbReference type="GO" id="GO:0015174">
    <property type="term" value="F:basic amino acid transmembrane transporter activity"/>
    <property type="evidence" value="ECO:0007669"/>
    <property type="project" value="TreeGrafter"/>
</dbReference>
<evidence type="ECO:0000256" key="7">
    <source>
        <dbReference type="SAM" id="Phobius"/>
    </source>
</evidence>
<keyword evidence="3" id="KW-0813">Transport</keyword>
<dbReference type="InterPro" id="IPR036259">
    <property type="entry name" value="MFS_trans_sf"/>
</dbReference>
<feature type="transmembrane region" description="Helical" evidence="7">
    <location>
        <begin position="12"/>
        <end position="29"/>
    </location>
</feature>
<evidence type="ECO:0000256" key="1">
    <source>
        <dbReference type="ARBA" id="ARBA00004127"/>
    </source>
</evidence>
<dbReference type="GO" id="GO:0000329">
    <property type="term" value="C:fungal-type vacuole membrane"/>
    <property type="evidence" value="ECO:0007669"/>
    <property type="project" value="TreeGrafter"/>
</dbReference>
<organism evidence="8 9">
    <name type="scientific">Ambrosiozyma monospora</name>
    <name type="common">Yeast</name>
    <name type="synonym">Endomycopsis monosporus</name>
    <dbReference type="NCBI Taxonomy" id="43982"/>
    <lineage>
        <taxon>Eukaryota</taxon>
        <taxon>Fungi</taxon>
        <taxon>Dikarya</taxon>
        <taxon>Ascomycota</taxon>
        <taxon>Saccharomycotina</taxon>
        <taxon>Pichiomycetes</taxon>
        <taxon>Pichiales</taxon>
        <taxon>Pichiaceae</taxon>
        <taxon>Ambrosiozyma</taxon>
    </lineage>
</organism>
<accession>A0A9W6YTH2</accession>
<dbReference type="PANTHER" id="PTHR23501:SF191">
    <property type="entry name" value="VACUOLAR BASIC AMINO ACID TRANSPORTER 4"/>
    <property type="match status" value="1"/>
</dbReference>
<name>A0A9W6YTH2_AMBMO</name>
<feature type="transmembrane region" description="Helical" evidence="7">
    <location>
        <begin position="137"/>
        <end position="161"/>
    </location>
</feature>
<feature type="transmembrane region" description="Helical" evidence="7">
    <location>
        <begin position="73"/>
        <end position="94"/>
    </location>
</feature>
<protein>
    <submittedName>
        <fullName evidence="8">Unnamed protein product</fullName>
    </submittedName>
</protein>
<dbReference type="SUPFAM" id="SSF103473">
    <property type="entry name" value="MFS general substrate transporter"/>
    <property type="match status" value="1"/>
</dbReference>
<keyword evidence="4 7" id="KW-0812">Transmembrane</keyword>
<evidence type="ECO:0000256" key="2">
    <source>
        <dbReference type="ARBA" id="ARBA00008335"/>
    </source>
</evidence>
<feature type="transmembrane region" description="Helical" evidence="7">
    <location>
        <begin position="35"/>
        <end position="52"/>
    </location>
</feature>
<evidence type="ECO:0000256" key="3">
    <source>
        <dbReference type="ARBA" id="ARBA00022448"/>
    </source>
</evidence>
<keyword evidence="5 7" id="KW-1133">Transmembrane helix</keyword>
<evidence type="ECO:0000256" key="4">
    <source>
        <dbReference type="ARBA" id="ARBA00022692"/>
    </source>
</evidence>
<gene>
    <name evidence="8" type="ORF">Amon01_000457600</name>
</gene>
<dbReference type="EMBL" id="BSXU01002249">
    <property type="protein sequence ID" value="GMG35759.1"/>
    <property type="molecule type" value="Genomic_DNA"/>
</dbReference>
<comment type="subcellular location">
    <subcellularLocation>
        <location evidence="1">Endomembrane system</location>
        <topology evidence="1">Multi-pass membrane protein</topology>
    </subcellularLocation>
</comment>
<reference evidence="8" key="1">
    <citation type="submission" date="2023-04" db="EMBL/GenBank/DDBJ databases">
        <title>Ambrosiozyma monospora NBRC 1965.</title>
        <authorList>
            <person name="Ichikawa N."/>
            <person name="Sato H."/>
            <person name="Tonouchi N."/>
        </authorList>
    </citation>
    <scope>NUCLEOTIDE SEQUENCE</scope>
    <source>
        <strain evidence="8">NBRC 1965</strain>
    </source>
</reference>
<dbReference type="Proteomes" id="UP001165063">
    <property type="component" value="Unassembled WGS sequence"/>
</dbReference>
<feature type="transmembrane region" description="Helical" evidence="7">
    <location>
        <begin position="173"/>
        <end position="200"/>
    </location>
</feature>
<comment type="caution">
    <text evidence="8">The sequence shown here is derived from an EMBL/GenBank/DDBJ whole genome shotgun (WGS) entry which is preliminary data.</text>
</comment>
<proteinExistence type="inferred from homology"/>
<dbReference type="AlphaFoldDB" id="A0A9W6YTH2"/>